<dbReference type="EMBL" id="SDVB01000191">
    <property type="protein sequence ID" value="RYC15573.1"/>
    <property type="molecule type" value="Genomic_DNA"/>
</dbReference>
<comment type="caution">
    <text evidence="2">The sequence shown here is derived from an EMBL/GenBank/DDBJ whole genome shotgun (WGS) entry which is preliminary data.</text>
</comment>
<name>A0A4Q2TEC3_9HYPH</name>
<dbReference type="Proteomes" id="UP000291088">
    <property type="component" value="Unassembled WGS sequence"/>
</dbReference>
<evidence type="ECO:0000256" key="1">
    <source>
        <dbReference type="SAM" id="MobiDB-lite"/>
    </source>
</evidence>
<organism evidence="2 3">
    <name type="scientific">Ciceribacter ferrooxidans</name>
    <dbReference type="NCBI Taxonomy" id="2509717"/>
    <lineage>
        <taxon>Bacteria</taxon>
        <taxon>Pseudomonadati</taxon>
        <taxon>Pseudomonadota</taxon>
        <taxon>Alphaproteobacteria</taxon>
        <taxon>Hyphomicrobiales</taxon>
        <taxon>Rhizobiaceae</taxon>
        <taxon>Ciceribacter</taxon>
    </lineage>
</organism>
<feature type="compositionally biased region" description="Basic and acidic residues" evidence="1">
    <location>
        <begin position="1"/>
        <end position="12"/>
    </location>
</feature>
<dbReference type="OrthoDB" id="8219650at2"/>
<evidence type="ECO:0000313" key="2">
    <source>
        <dbReference type="EMBL" id="RYC15573.1"/>
    </source>
</evidence>
<keyword evidence="3" id="KW-1185">Reference proteome</keyword>
<dbReference type="AlphaFoldDB" id="A0A4Q2TEC3"/>
<reference evidence="2 3" key="1">
    <citation type="submission" date="2019-01" db="EMBL/GenBank/DDBJ databases">
        <authorList>
            <person name="Deng T."/>
        </authorList>
    </citation>
    <scope>NUCLEOTIDE SEQUENCE [LARGE SCALE GENOMIC DNA]</scope>
    <source>
        <strain evidence="2 3">F8825</strain>
    </source>
</reference>
<proteinExistence type="predicted"/>
<feature type="region of interest" description="Disordered" evidence="1">
    <location>
        <begin position="1"/>
        <end position="20"/>
    </location>
</feature>
<evidence type="ECO:0000313" key="3">
    <source>
        <dbReference type="Proteomes" id="UP000291088"/>
    </source>
</evidence>
<accession>A0A4Q2TEC3</accession>
<gene>
    <name evidence="2" type="ORF">EUU22_08065</name>
</gene>
<sequence length="303" mass="32944">MSKSLPDGREGGLSRSSGGVAVPTDVSSLAASLAEKPRFTEVLESYCTEMTRPPDVSWPTNKLFGQSMRYIVCFDLIGNHARWLRDGAEPPTLTALQRKVPASARQVASFVDALRHGGYVIAGRGADRRSLHLRPSSALLHEIARSPLAFLNASERILPASASLVGRIHDDEVLLCDLLGRSAERFHADDVYFAPFPTIVQFAERDSGYPLLAAVMGASYAAQSGSTPFTLPLTYAALAERFRVSRQHVGNLLIEARQRGWFSVAQGGQSVVVSADLVREFEGWAARQMALYRVIAEEVASAD</sequence>
<protein>
    <submittedName>
        <fullName evidence="2">MarR family transcriptional regulator</fullName>
    </submittedName>
</protein>
<dbReference type="RefSeq" id="WP_129331516.1">
    <property type="nucleotide sequence ID" value="NZ_SDVB01000191.1"/>
</dbReference>